<dbReference type="Pfam" id="PF25151">
    <property type="entry name" value="TPR_Trm732_C"/>
    <property type="match status" value="1"/>
</dbReference>
<evidence type="ECO:0000313" key="4">
    <source>
        <dbReference type="Proteomes" id="UP001153269"/>
    </source>
</evidence>
<keyword evidence="4" id="KW-1185">Reference proteome</keyword>
<dbReference type="AlphaFoldDB" id="A0A9N7V6X7"/>
<dbReference type="InterPro" id="IPR051954">
    <property type="entry name" value="tRNA_methyltransferase_THADA"/>
</dbReference>
<dbReference type="Gene3D" id="1.25.10.10">
    <property type="entry name" value="Leucine-rich Repeat Variant"/>
    <property type="match status" value="1"/>
</dbReference>
<dbReference type="SUPFAM" id="SSF48371">
    <property type="entry name" value="ARM repeat"/>
    <property type="match status" value="1"/>
</dbReference>
<dbReference type="EMBL" id="CADEAL010003223">
    <property type="protein sequence ID" value="CAB1443905.1"/>
    <property type="molecule type" value="Genomic_DNA"/>
</dbReference>
<sequence length="608" mass="67194">DSGQVKLHPSLFLLLLVLSRLYPSPMDGSSSPLGLAPFMPFIIRCGHSAVYRTREMAARALVPFVLVTQVPSTVHALLQKLPPEPGPRIQHNHIHGTLLQVLFLLRSYQTDSHRPLPAGNGIGESLSQRMWLASRQNSCVVTRGAFLDVLVGLCGPKVSLLEDSQVDELRQRTLSILMDSDLVISDPSSITLGPGSTQYLLSLVRVALSASMEIPELWRAPQLTTQLLTCLLQFPQYEVRELALQGLLRRLQEDEEEEEKERRHQWLEETTLSNLTGMALDETHPQCQAKVLQVLCVFSSSGELLWRDGAQTLSQEEVLLHLLTLAQNSVHSVELQCAALTLMSQLVNSDPKVASAMFCFAQWGALVCSCCSEEQPAEVKLMAAKVLVNSTEALLTNPHLPLGLFTTVSLWRSLFTLLQDEDHEVRDSASDFIANVPAPLLSKDMAGVSVCPPVALDRGVGLLCRLFELWEQVPAGVLALTEWLLGDKDDNDEAVADDASSLDEEDFLFEKGDLNLWAEPVQWVKLLHRHLTSLIPTLKQSQHPGAVILDQARLHTLSAQAQTKALSSQQALDSLPALPQFSCTAEHARLSLWHQRATLALDVLERLK</sequence>
<dbReference type="PANTHER" id="PTHR14387:SF7">
    <property type="entry name" value="THYROID ADENOMA-ASSOCIATED PROTEIN"/>
    <property type="match status" value="1"/>
</dbReference>
<accession>A0A9N7V6X7</accession>
<dbReference type="InterPro" id="IPR056842">
    <property type="entry name" value="THADA-like_TPR_C"/>
</dbReference>
<feature type="non-terminal residue" evidence="3">
    <location>
        <position position="1"/>
    </location>
</feature>
<proteinExistence type="predicted"/>
<evidence type="ECO:0000256" key="1">
    <source>
        <dbReference type="SAM" id="SignalP"/>
    </source>
</evidence>
<dbReference type="InterPro" id="IPR011989">
    <property type="entry name" value="ARM-like"/>
</dbReference>
<evidence type="ECO:0000259" key="2">
    <source>
        <dbReference type="Pfam" id="PF25151"/>
    </source>
</evidence>
<dbReference type="GO" id="GO:0005829">
    <property type="term" value="C:cytosol"/>
    <property type="evidence" value="ECO:0007669"/>
    <property type="project" value="TreeGrafter"/>
</dbReference>
<organism evidence="3 4">
    <name type="scientific">Pleuronectes platessa</name>
    <name type="common">European plaice</name>
    <dbReference type="NCBI Taxonomy" id="8262"/>
    <lineage>
        <taxon>Eukaryota</taxon>
        <taxon>Metazoa</taxon>
        <taxon>Chordata</taxon>
        <taxon>Craniata</taxon>
        <taxon>Vertebrata</taxon>
        <taxon>Euteleostomi</taxon>
        <taxon>Actinopterygii</taxon>
        <taxon>Neopterygii</taxon>
        <taxon>Teleostei</taxon>
        <taxon>Neoteleostei</taxon>
        <taxon>Acanthomorphata</taxon>
        <taxon>Carangaria</taxon>
        <taxon>Pleuronectiformes</taxon>
        <taxon>Pleuronectoidei</taxon>
        <taxon>Pleuronectidae</taxon>
        <taxon>Pleuronectes</taxon>
    </lineage>
</organism>
<dbReference type="GO" id="GO:0030488">
    <property type="term" value="P:tRNA methylation"/>
    <property type="evidence" value="ECO:0007669"/>
    <property type="project" value="TreeGrafter"/>
</dbReference>
<name>A0A9N7V6X7_PLEPL</name>
<protein>
    <recommendedName>
        <fullName evidence="2">tRNA (32-2'-O)-methyltransferase regulator THADA-like C-terminal TPR repeats region domain-containing protein</fullName>
    </recommendedName>
</protein>
<reference evidence="3" key="1">
    <citation type="submission" date="2020-03" db="EMBL/GenBank/DDBJ databases">
        <authorList>
            <person name="Weist P."/>
        </authorList>
    </citation>
    <scope>NUCLEOTIDE SEQUENCE</scope>
</reference>
<evidence type="ECO:0000313" key="3">
    <source>
        <dbReference type="EMBL" id="CAB1443905.1"/>
    </source>
</evidence>
<dbReference type="Proteomes" id="UP001153269">
    <property type="component" value="Unassembled WGS sequence"/>
</dbReference>
<gene>
    <name evidence="3" type="ORF">PLEPLA_LOCUS31621</name>
</gene>
<dbReference type="PANTHER" id="PTHR14387">
    <property type="entry name" value="THADA/DEATH RECEPTOR INTERACTING PROTEIN"/>
    <property type="match status" value="1"/>
</dbReference>
<comment type="caution">
    <text evidence="3">The sequence shown here is derived from an EMBL/GenBank/DDBJ whole genome shotgun (WGS) entry which is preliminary data.</text>
</comment>
<feature type="chain" id="PRO_5040371677" description="tRNA (32-2'-O)-methyltransferase regulator THADA-like C-terminal TPR repeats region domain-containing protein" evidence="1">
    <location>
        <begin position="24"/>
        <end position="608"/>
    </location>
</feature>
<keyword evidence="1" id="KW-0732">Signal</keyword>
<feature type="domain" description="tRNA (32-2'-O)-methyltransferase regulator THADA-like C-terminal TPR repeats region" evidence="2">
    <location>
        <begin position="5"/>
        <end position="103"/>
    </location>
</feature>
<dbReference type="InterPro" id="IPR016024">
    <property type="entry name" value="ARM-type_fold"/>
</dbReference>
<feature type="signal peptide" evidence="1">
    <location>
        <begin position="1"/>
        <end position="23"/>
    </location>
</feature>